<accession>A0ABY4YNW8</accession>
<dbReference type="RefSeq" id="WP_252591273.1">
    <property type="nucleotide sequence ID" value="NZ_CP099489.1"/>
</dbReference>
<organism evidence="2 3">
    <name type="scientific">Ornithinimicrobium faecis</name>
    <dbReference type="NCBI Taxonomy" id="2934158"/>
    <lineage>
        <taxon>Bacteria</taxon>
        <taxon>Bacillati</taxon>
        <taxon>Actinomycetota</taxon>
        <taxon>Actinomycetes</taxon>
        <taxon>Micrococcales</taxon>
        <taxon>Ornithinimicrobiaceae</taxon>
        <taxon>Ornithinimicrobium</taxon>
    </lineage>
</organism>
<reference evidence="2" key="1">
    <citation type="submission" date="2022-06" db="EMBL/GenBank/DDBJ databases">
        <title>Ornithinimicrobium HY1793.</title>
        <authorList>
            <person name="Huang Y."/>
        </authorList>
    </citation>
    <scope>NUCLEOTIDE SEQUENCE</scope>
    <source>
        <strain evidence="2">HY1793</strain>
    </source>
</reference>
<sequence length="203" mass="22584">MGYPEKYPAKYPQLNEMEFTDTARQILIRILKVAFPHEGFPDGPYERQADQIFEIANESTWFRIKLTQGLATLNDLAGGSFLGLDDPSATKVLKHVEHTDFFGFIRRTTILNMYEDEAVWEVLGYEGPSFDKGGYVDRGFNDLNWLPDPRVEESDEEFIEIVSDLPVPSGAAPGADQPTGDAAQASHPGVAPTTADQNLTEDN</sequence>
<dbReference type="EMBL" id="CP099489">
    <property type="protein sequence ID" value="USQ78475.1"/>
    <property type="molecule type" value="Genomic_DNA"/>
</dbReference>
<name>A0ABY4YNW8_9MICO</name>
<keyword evidence="3" id="KW-1185">Reference proteome</keyword>
<feature type="compositionally biased region" description="Polar residues" evidence="1">
    <location>
        <begin position="194"/>
        <end position="203"/>
    </location>
</feature>
<proteinExistence type="predicted"/>
<evidence type="ECO:0000313" key="2">
    <source>
        <dbReference type="EMBL" id="USQ78475.1"/>
    </source>
</evidence>
<protein>
    <submittedName>
        <fullName evidence="2">Uncharacterized protein</fullName>
    </submittedName>
</protein>
<dbReference type="Proteomes" id="UP001056455">
    <property type="component" value="Chromosome"/>
</dbReference>
<evidence type="ECO:0000313" key="3">
    <source>
        <dbReference type="Proteomes" id="UP001056455"/>
    </source>
</evidence>
<feature type="region of interest" description="Disordered" evidence="1">
    <location>
        <begin position="164"/>
        <end position="203"/>
    </location>
</feature>
<gene>
    <name evidence="2" type="ORF">NF556_12585</name>
</gene>
<evidence type="ECO:0000256" key="1">
    <source>
        <dbReference type="SAM" id="MobiDB-lite"/>
    </source>
</evidence>